<reference evidence="2 3" key="1">
    <citation type="submission" date="2023-05" db="EMBL/GenBank/DDBJ databases">
        <authorList>
            <person name="Zhang X."/>
        </authorList>
    </citation>
    <scope>NUCLEOTIDE SEQUENCE [LARGE SCALE GENOMIC DNA]</scope>
    <source>
        <strain evidence="2 3">DM2B3-1</strain>
    </source>
</reference>
<protein>
    <submittedName>
        <fullName evidence="2">Toll/interleukin-1 receptor domain-containing protein</fullName>
    </submittedName>
</protein>
<dbReference type="InterPro" id="IPR035897">
    <property type="entry name" value="Toll_tir_struct_dom_sf"/>
</dbReference>
<dbReference type="Gene3D" id="3.40.50.10140">
    <property type="entry name" value="Toll/interleukin-1 receptor homology (TIR) domain"/>
    <property type="match status" value="1"/>
</dbReference>
<dbReference type="Pfam" id="PF13676">
    <property type="entry name" value="TIR_2"/>
    <property type="match status" value="1"/>
</dbReference>
<evidence type="ECO:0000313" key="2">
    <source>
        <dbReference type="EMBL" id="MDJ1498405.1"/>
    </source>
</evidence>
<name>A0ABT7CXB2_9BACT</name>
<organism evidence="2 3">
    <name type="scientific">Xanthocytophaga flava</name>
    <dbReference type="NCBI Taxonomy" id="3048013"/>
    <lineage>
        <taxon>Bacteria</taxon>
        <taxon>Pseudomonadati</taxon>
        <taxon>Bacteroidota</taxon>
        <taxon>Cytophagia</taxon>
        <taxon>Cytophagales</taxon>
        <taxon>Rhodocytophagaceae</taxon>
        <taxon>Xanthocytophaga</taxon>
    </lineage>
</organism>
<proteinExistence type="predicted"/>
<dbReference type="SMART" id="SM00255">
    <property type="entry name" value="TIR"/>
    <property type="match status" value="1"/>
</dbReference>
<sequence length="316" mass="36855">MNPIKLFICHSSKDKSFVRDFKKALDSFRYEVWLDENEIQVGDSIYEKIEKGLLNSDYILLILSPNFAISKWSQQELRSSFQLEMDLGKKILPCLIEDTQIPPLISDRKYADFRISFSKGLIEIINAITPKEKNPLDVYATDAVVILDIIKDDGSFVKYTKNTTHISLINNLTTYIDCLSVAGQITDLQVTGANVIREWIESGFKFWEIKYPYSLYQGQEINIVTTANFLNSFTSDNEYWETLSNNHSADKFKVIVIFPKNRFPKHWYLEERVGTRYFNKADNNNISCFVSDNRFHLILEVTNPVHHTAYLLRWTW</sequence>
<gene>
    <name evidence="2" type="ORF">QNI19_36055</name>
</gene>
<keyword evidence="2" id="KW-0675">Receptor</keyword>
<comment type="caution">
    <text evidence="2">The sequence shown here is derived from an EMBL/GenBank/DDBJ whole genome shotgun (WGS) entry which is preliminary data.</text>
</comment>
<feature type="domain" description="TIR" evidence="1">
    <location>
        <begin position="2"/>
        <end position="125"/>
    </location>
</feature>
<dbReference type="InterPro" id="IPR000157">
    <property type="entry name" value="TIR_dom"/>
</dbReference>
<dbReference type="PROSITE" id="PS50104">
    <property type="entry name" value="TIR"/>
    <property type="match status" value="1"/>
</dbReference>
<dbReference type="RefSeq" id="WP_314004804.1">
    <property type="nucleotide sequence ID" value="NZ_JASJOT010000046.1"/>
</dbReference>
<dbReference type="SUPFAM" id="SSF52200">
    <property type="entry name" value="Toll/Interleukin receptor TIR domain"/>
    <property type="match status" value="1"/>
</dbReference>
<dbReference type="EMBL" id="JASJOT010000046">
    <property type="protein sequence ID" value="MDJ1498405.1"/>
    <property type="molecule type" value="Genomic_DNA"/>
</dbReference>
<evidence type="ECO:0000259" key="1">
    <source>
        <dbReference type="PROSITE" id="PS50104"/>
    </source>
</evidence>
<dbReference type="Proteomes" id="UP001228581">
    <property type="component" value="Unassembled WGS sequence"/>
</dbReference>
<keyword evidence="3" id="KW-1185">Reference proteome</keyword>
<evidence type="ECO:0000313" key="3">
    <source>
        <dbReference type="Proteomes" id="UP001228581"/>
    </source>
</evidence>
<accession>A0ABT7CXB2</accession>